<dbReference type="GO" id="GO:0004674">
    <property type="term" value="F:protein serine/threonine kinase activity"/>
    <property type="evidence" value="ECO:0007669"/>
    <property type="project" value="UniProtKB-KW"/>
</dbReference>
<dbReference type="Gene3D" id="1.10.10.10">
    <property type="entry name" value="Winged helix-like DNA-binding domain superfamily/Winged helix DNA-binding domain"/>
    <property type="match status" value="1"/>
</dbReference>
<proteinExistence type="predicted"/>
<keyword evidence="7" id="KW-0418">Kinase</keyword>
<evidence type="ECO:0000256" key="9">
    <source>
        <dbReference type="ARBA" id="ARBA00047899"/>
    </source>
</evidence>
<keyword evidence="14" id="KW-1185">Reference proteome</keyword>
<dbReference type="Gene3D" id="3.80.10.10">
    <property type="entry name" value="Ribonuclease Inhibitor"/>
    <property type="match status" value="1"/>
</dbReference>
<dbReference type="PROSITE" id="PS51450">
    <property type="entry name" value="LRR"/>
    <property type="match status" value="4"/>
</dbReference>
<dbReference type="Pfam" id="PF16095">
    <property type="entry name" value="COR-A"/>
    <property type="match status" value="1"/>
</dbReference>
<dbReference type="OrthoDB" id="40118at2759"/>
<evidence type="ECO:0000256" key="11">
    <source>
        <dbReference type="SAM" id="Coils"/>
    </source>
</evidence>
<dbReference type="OMA" id="DGACLFP"/>
<dbReference type="InterPro" id="IPR020859">
    <property type="entry name" value="ROC"/>
</dbReference>
<dbReference type="Gene3D" id="3.30.70.1390">
    <property type="entry name" value="ROC domain from the Parkinson's disease-associated leucine-rich repeat kinase 2"/>
    <property type="match status" value="1"/>
</dbReference>
<dbReference type="Pfam" id="PF08477">
    <property type="entry name" value="Roc"/>
    <property type="match status" value="1"/>
</dbReference>
<comment type="catalytic activity">
    <reaction evidence="10">
        <text>L-seryl-[protein] + ATP = O-phospho-L-seryl-[protein] + ADP + H(+)</text>
        <dbReference type="Rhea" id="RHEA:17989"/>
        <dbReference type="Rhea" id="RHEA-COMP:9863"/>
        <dbReference type="Rhea" id="RHEA-COMP:11604"/>
        <dbReference type="ChEBI" id="CHEBI:15378"/>
        <dbReference type="ChEBI" id="CHEBI:29999"/>
        <dbReference type="ChEBI" id="CHEBI:30616"/>
        <dbReference type="ChEBI" id="CHEBI:83421"/>
        <dbReference type="ChEBI" id="CHEBI:456216"/>
        <dbReference type="EC" id="2.7.11.1"/>
    </reaction>
</comment>
<reference evidence="13 14" key="1">
    <citation type="journal article" date="2018" name="Nat. Ecol. Evol.">
        <title>Shark genomes provide insights into elasmobranch evolution and the origin of vertebrates.</title>
        <authorList>
            <person name="Hara Y"/>
            <person name="Yamaguchi K"/>
            <person name="Onimaru K"/>
            <person name="Kadota M"/>
            <person name="Koyanagi M"/>
            <person name="Keeley SD"/>
            <person name="Tatsumi K"/>
            <person name="Tanaka K"/>
            <person name="Motone F"/>
            <person name="Kageyama Y"/>
            <person name="Nozu R"/>
            <person name="Adachi N"/>
            <person name="Nishimura O"/>
            <person name="Nakagawa R"/>
            <person name="Tanegashima C"/>
            <person name="Kiyatake I"/>
            <person name="Matsumoto R"/>
            <person name="Murakumo K"/>
            <person name="Nishida K"/>
            <person name="Terakita A"/>
            <person name="Kuratani S"/>
            <person name="Sato K"/>
            <person name="Hyodo S Kuraku.S."/>
        </authorList>
    </citation>
    <scope>NUCLEOTIDE SEQUENCE [LARGE SCALE GENOMIC DNA]</scope>
</reference>
<dbReference type="Proteomes" id="UP000287033">
    <property type="component" value="Unassembled WGS sequence"/>
</dbReference>
<dbReference type="PANTHER" id="PTHR48051:SF55">
    <property type="entry name" value="MALIGNANT FIBROUS HISTIOCYTOMA-AMPLIFIED SEQUENCE 1 HOMOLOG"/>
    <property type="match status" value="1"/>
</dbReference>
<evidence type="ECO:0000256" key="1">
    <source>
        <dbReference type="ARBA" id="ARBA00012513"/>
    </source>
</evidence>
<keyword evidence="5" id="KW-0677">Repeat</keyword>
<dbReference type="InterPro" id="IPR032171">
    <property type="entry name" value="COR-A"/>
</dbReference>
<accession>A0A401RNN8</accession>
<dbReference type="SUPFAM" id="SSF52540">
    <property type="entry name" value="P-loop containing nucleoside triphosphate hydrolases"/>
    <property type="match status" value="1"/>
</dbReference>
<dbReference type="InterPro" id="IPR027417">
    <property type="entry name" value="P-loop_NTPase"/>
</dbReference>
<dbReference type="InterPro" id="IPR003591">
    <property type="entry name" value="Leu-rich_rpt_typical-subtyp"/>
</dbReference>
<evidence type="ECO:0000256" key="4">
    <source>
        <dbReference type="ARBA" id="ARBA00022679"/>
    </source>
</evidence>
<keyword evidence="3" id="KW-0433">Leucine-rich repeat</keyword>
<dbReference type="Pfam" id="PF13855">
    <property type="entry name" value="LRR_8"/>
    <property type="match status" value="1"/>
</dbReference>
<gene>
    <name evidence="13" type="ORF">chiPu_0018479</name>
</gene>
<dbReference type="InterPro" id="IPR001611">
    <property type="entry name" value="Leu-rich_rpt"/>
</dbReference>
<keyword evidence="8" id="KW-0067">ATP-binding</keyword>
<comment type="caution">
    <text evidence="13">The sequence shown here is derived from an EMBL/GenBank/DDBJ whole genome shotgun (WGS) entry which is preliminary data.</text>
</comment>
<dbReference type="PROSITE" id="PS51424">
    <property type="entry name" value="ROC"/>
    <property type="match status" value="1"/>
</dbReference>
<sequence>MAGRAEQNQTAEQTQDRDVDLSMKRLKVLPLEILQNPQIDHLNLDRNRLKNITDISKLRNLKTLILSKNELVDFPSEIGSLRYLEKLHLNQNKISQIPAEIFSYLPLLKQLKLNNNRLNDLPEDLTCCTELQYLNLSHNLIKKLPKALANLGKLEEFYIENNKLCELPPVLFESCSLRRFSARANPLREPPDEVCAGGLQHIRSYFKQLQNNESLNDKRVKTMFLGASMAGKSTLCKSLTKRELVTIAEKDRTIGIEISEFQMEDFSFLCWDFAGQLEYYLTHHVFITPQALVVLVIDLHRYKMDDKDSFKELVGFWINNILMRVPDSIVLPIGSHMDLCEKDEVQMKKKDIEEKIKEILIERYENLNQRLAKLNKKSQCELYRDQVNKLDDLVKYNLKVLDLIPVDCTQYDTIINAWMQILESVRNKDIFPNAIRTLPVTYKKVEKVITELIETEKVPFHGTVALDELQKMLNLHNIDSEQLEYILSYLHRIGLILWFQDLQALEDTIFLKPSFLITLFKMIVRHDLLNQLNNIPARTLKKESAIKPDQQKWISDFQTKATLHLKAIIVLVKHQLRLNGNKDLHEITEELIGDENEKGKLFQILEYFDICLSSKPQALNPDALEFRPGSQWLPPDNAPPLTYLFPSYLTDAKVVSNKWNEDSDKDLHVRAFFLPEIPQGFFHRVTIKLCNFIYSHWVGKERCLVICNGRKLLLKEHNEEANSYIEFRCKEKGEENDFEGRWCLIMMAIQKVKKVLEDWPGLHYSLKTPCRNPSCRHYFDWPDLDEKDRDIEQFWEEKIKTCENCGEDFPANLLFCTGQSSQGSNGTSKAADSFVNQQTIQNTYNVTGNYVSGSCSVNINEQEFH</sequence>
<feature type="coiled-coil region" evidence="11">
    <location>
        <begin position="342"/>
        <end position="381"/>
    </location>
</feature>
<dbReference type="SUPFAM" id="SSF52058">
    <property type="entry name" value="L domain-like"/>
    <property type="match status" value="1"/>
</dbReference>
<dbReference type="Gene3D" id="3.40.50.300">
    <property type="entry name" value="P-loop containing nucleotide triphosphate hydrolases"/>
    <property type="match status" value="1"/>
</dbReference>
<evidence type="ECO:0000256" key="3">
    <source>
        <dbReference type="ARBA" id="ARBA00022614"/>
    </source>
</evidence>
<evidence type="ECO:0000256" key="6">
    <source>
        <dbReference type="ARBA" id="ARBA00022741"/>
    </source>
</evidence>
<dbReference type="AlphaFoldDB" id="A0A401RNN8"/>
<comment type="catalytic activity">
    <reaction evidence="9">
        <text>L-threonyl-[protein] + ATP = O-phospho-L-threonyl-[protein] + ADP + H(+)</text>
        <dbReference type="Rhea" id="RHEA:46608"/>
        <dbReference type="Rhea" id="RHEA-COMP:11060"/>
        <dbReference type="Rhea" id="RHEA-COMP:11605"/>
        <dbReference type="ChEBI" id="CHEBI:15378"/>
        <dbReference type="ChEBI" id="CHEBI:30013"/>
        <dbReference type="ChEBI" id="CHEBI:30616"/>
        <dbReference type="ChEBI" id="CHEBI:61977"/>
        <dbReference type="ChEBI" id="CHEBI:456216"/>
        <dbReference type="EC" id="2.7.11.1"/>
    </reaction>
</comment>
<name>A0A401RNN8_CHIPU</name>
<keyword evidence="11" id="KW-0175">Coiled coil</keyword>
<keyword evidence="6" id="KW-0547">Nucleotide-binding</keyword>
<evidence type="ECO:0000256" key="10">
    <source>
        <dbReference type="ARBA" id="ARBA00048679"/>
    </source>
</evidence>
<dbReference type="EMBL" id="BEZZ01001590">
    <property type="protein sequence ID" value="GCC19710.1"/>
    <property type="molecule type" value="Genomic_DNA"/>
</dbReference>
<organism evidence="13 14">
    <name type="scientific">Chiloscyllium punctatum</name>
    <name type="common">Brownbanded bambooshark</name>
    <name type="synonym">Hemiscyllium punctatum</name>
    <dbReference type="NCBI Taxonomy" id="137246"/>
    <lineage>
        <taxon>Eukaryota</taxon>
        <taxon>Metazoa</taxon>
        <taxon>Chordata</taxon>
        <taxon>Craniata</taxon>
        <taxon>Vertebrata</taxon>
        <taxon>Chondrichthyes</taxon>
        <taxon>Elasmobranchii</taxon>
        <taxon>Galeomorphii</taxon>
        <taxon>Galeoidea</taxon>
        <taxon>Orectolobiformes</taxon>
        <taxon>Hemiscylliidae</taxon>
        <taxon>Chiloscyllium</taxon>
    </lineage>
</organism>
<evidence type="ECO:0000256" key="2">
    <source>
        <dbReference type="ARBA" id="ARBA00022527"/>
    </source>
</evidence>
<dbReference type="SMART" id="SM00369">
    <property type="entry name" value="LRR_TYP"/>
    <property type="match status" value="5"/>
</dbReference>
<dbReference type="InterPro" id="IPR036388">
    <property type="entry name" value="WH-like_DNA-bd_sf"/>
</dbReference>
<keyword evidence="4" id="KW-0808">Transferase</keyword>
<dbReference type="InterPro" id="IPR032675">
    <property type="entry name" value="LRR_dom_sf"/>
</dbReference>
<dbReference type="GO" id="GO:0005524">
    <property type="term" value="F:ATP binding"/>
    <property type="evidence" value="ECO:0007669"/>
    <property type="project" value="UniProtKB-KW"/>
</dbReference>
<evidence type="ECO:0000313" key="13">
    <source>
        <dbReference type="EMBL" id="GCC19710.1"/>
    </source>
</evidence>
<keyword evidence="2" id="KW-0723">Serine/threonine-protein kinase</keyword>
<dbReference type="GO" id="GO:0005737">
    <property type="term" value="C:cytoplasm"/>
    <property type="evidence" value="ECO:0007669"/>
    <property type="project" value="TreeGrafter"/>
</dbReference>
<feature type="domain" description="Roc" evidence="12">
    <location>
        <begin position="213"/>
        <end position="397"/>
    </location>
</feature>
<protein>
    <recommendedName>
        <fullName evidence="1">non-specific serine/threonine protein kinase</fullName>
        <ecNumber evidence="1">2.7.11.1</ecNumber>
    </recommendedName>
</protein>
<evidence type="ECO:0000256" key="5">
    <source>
        <dbReference type="ARBA" id="ARBA00022737"/>
    </source>
</evidence>
<dbReference type="InterPro" id="IPR050216">
    <property type="entry name" value="LRR_domain-containing"/>
</dbReference>
<evidence type="ECO:0000256" key="8">
    <source>
        <dbReference type="ARBA" id="ARBA00022840"/>
    </source>
</evidence>
<dbReference type="PANTHER" id="PTHR48051">
    <property type="match status" value="1"/>
</dbReference>
<dbReference type="GO" id="GO:0009966">
    <property type="term" value="P:regulation of signal transduction"/>
    <property type="evidence" value="ECO:0007669"/>
    <property type="project" value="UniProtKB-ARBA"/>
</dbReference>
<dbReference type="EC" id="2.7.11.1" evidence="1"/>
<dbReference type="STRING" id="137246.A0A401RNN8"/>
<evidence type="ECO:0000256" key="7">
    <source>
        <dbReference type="ARBA" id="ARBA00022777"/>
    </source>
</evidence>
<evidence type="ECO:0000313" key="14">
    <source>
        <dbReference type="Proteomes" id="UP000287033"/>
    </source>
</evidence>
<evidence type="ECO:0000259" key="12">
    <source>
        <dbReference type="PROSITE" id="PS51424"/>
    </source>
</evidence>